<sequence length="316" mass="35524">MPNPKQRTTHTQITAGLRQFATQQKLAPNLVYSRFFREVFLAELMDTDPAWVLKGGTNLYCLIPGARHTQDLDLYRQSSPTGHRAAADTLIAVMDRTTVGPYTFDVHNPRKETVSGTIENIQLTVVVRFGTTEFSRFNIDVSGDLDAPTVIDPLPVTRTDPLEVPFARRHFTVLSYPIENQVADKTCAMYEIHGARRSTRYRDLYDIALIALELEVDAEMLRTALGQQVRIRAVTLPPHLILPSDEWPDGYSKFVSTLHQPRPELLRVDNALNTAGTLLDPLLSPDNPVTASLWSPETHQWLPTPQSRGPQDEFGN</sequence>
<dbReference type="Pfam" id="PF08843">
    <property type="entry name" value="AbiEii"/>
    <property type="match status" value="1"/>
</dbReference>
<reference evidence="3" key="1">
    <citation type="submission" date="2017-09" db="EMBL/GenBank/DDBJ databases">
        <authorList>
            <person name="Zhang Y."/>
            <person name="Huang X."/>
            <person name="Liu J."/>
            <person name="Lu L."/>
            <person name="Peng K."/>
        </authorList>
    </citation>
    <scope>NUCLEOTIDE SEQUENCE [LARGE SCALE GENOMIC DNA]</scope>
    <source>
        <strain evidence="3">S-XJ-1</strain>
    </source>
</reference>
<dbReference type="EMBL" id="NTGA01000014">
    <property type="protein sequence ID" value="PAY23565.1"/>
    <property type="molecule type" value="Genomic_DNA"/>
</dbReference>
<dbReference type="AlphaFoldDB" id="A0A2A2WQZ2"/>
<accession>A0A2A2WQZ2</accession>
<evidence type="ECO:0000313" key="3">
    <source>
        <dbReference type="Proteomes" id="UP000218810"/>
    </source>
</evidence>
<proteinExistence type="predicted"/>
<keyword evidence="3" id="KW-1185">Reference proteome</keyword>
<dbReference type="Proteomes" id="UP000218810">
    <property type="component" value="Unassembled WGS sequence"/>
</dbReference>
<feature type="region of interest" description="Disordered" evidence="1">
    <location>
        <begin position="295"/>
        <end position="316"/>
    </location>
</feature>
<evidence type="ECO:0008006" key="4">
    <source>
        <dbReference type="Google" id="ProtNLM"/>
    </source>
</evidence>
<comment type="caution">
    <text evidence="2">The sequence shown here is derived from an EMBL/GenBank/DDBJ whole genome shotgun (WGS) entry which is preliminary data.</text>
</comment>
<name>A0A2A2WQZ2_9ACTN</name>
<feature type="compositionally biased region" description="Polar residues" evidence="1">
    <location>
        <begin position="295"/>
        <end position="309"/>
    </location>
</feature>
<protein>
    <recommendedName>
        <fullName evidence="4">Nucleotidyl transferase AbiEii/AbiGii toxin family protein</fullName>
    </recommendedName>
</protein>
<organism evidence="2 3">
    <name type="scientific">Dietzia natronolimnaea</name>
    <dbReference type="NCBI Taxonomy" id="161920"/>
    <lineage>
        <taxon>Bacteria</taxon>
        <taxon>Bacillati</taxon>
        <taxon>Actinomycetota</taxon>
        <taxon>Actinomycetes</taxon>
        <taxon>Mycobacteriales</taxon>
        <taxon>Dietziaceae</taxon>
        <taxon>Dietzia</taxon>
    </lineage>
</organism>
<evidence type="ECO:0000313" key="2">
    <source>
        <dbReference type="EMBL" id="PAY23565.1"/>
    </source>
</evidence>
<evidence type="ECO:0000256" key="1">
    <source>
        <dbReference type="SAM" id="MobiDB-lite"/>
    </source>
</evidence>
<gene>
    <name evidence="2" type="ORF">CEY15_08290</name>
</gene>
<dbReference type="InterPro" id="IPR014942">
    <property type="entry name" value="AbiEii"/>
</dbReference>